<reference evidence="2 3" key="1">
    <citation type="submission" date="2015-11" db="EMBL/GenBank/DDBJ databases">
        <title>Draft genome sequence of Agrobacterium sp. R89-1.</title>
        <authorList>
            <person name="Zahradnik J."/>
            <person name="Kyslikova E."/>
            <person name="Palyzova A."/>
            <person name="Kyslik P."/>
        </authorList>
    </citation>
    <scope>NUCLEOTIDE SEQUENCE [LARGE SCALE GENOMIC DNA]</scope>
    <source>
        <strain evidence="2 3">R89-1</strain>
    </source>
</reference>
<evidence type="ECO:0000256" key="1">
    <source>
        <dbReference type="SAM" id="SignalP"/>
    </source>
</evidence>
<dbReference type="STRING" id="2052828.ATO67_19675"/>
<comment type="caution">
    <text evidence="2">The sequence shown here is derived from an EMBL/GenBank/DDBJ whole genome shotgun (WGS) entry which is preliminary data.</text>
</comment>
<gene>
    <name evidence="2" type="ORF">ATO67_19675</name>
</gene>
<dbReference type="AlphaFoldDB" id="A0A135P7W5"/>
<protein>
    <submittedName>
        <fullName evidence="2">Uncharacterized protein</fullName>
    </submittedName>
</protein>
<dbReference type="InterPro" id="IPR045752">
    <property type="entry name" value="DUF6180"/>
</dbReference>
<dbReference type="Proteomes" id="UP000070498">
    <property type="component" value="Unassembled WGS sequence"/>
</dbReference>
<keyword evidence="3" id="KW-1185">Reference proteome</keyword>
<dbReference type="RefSeq" id="WP_067653117.1">
    <property type="nucleotide sequence ID" value="NZ_KQ961035.1"/>
</dbReference>
<dbReference type="OrthoDB" id="8382949at2"/>
<keyword evidence="1" id="KW-0732">Signal</keyword>
<evidence type="ECO:0000313" key="3">
    <source>
        <dbReference type="Proteomes" id="UP000070498"/>
    </source>
</evidence>
<proteinExistence type="predicted"/>
<organism evidence="2 3">
    <name type="scientific">Agrobacterium bohemicum</name>
    <dbReference type="NCBI Taxonomy" id="2052828"/>
    <lineage>
        <taxon>Bacteria</taxon>
        <taxon>Pseudomonadati</taxon>
        <taxon>Pseudomonadota</taxon>
        <taxon>Alphaproteobacteria</taxon>
        <taxon>Hyphomicrobiales</taxon>
        <taxon>Rhizobiaceae</taxon>
        <taxon>Rhizobium/Agrobacterium group</taxon>
        <taxon>Agrobacterium</taxon>
    </lineage>
</organism>
<evidence type="ECO:0000313" key="2">
    <source>
        <dbReference type="EMBL" id="KXG87520.1"/>
    </source>
</evidence>
<feature type="signal peptide" evidence="1">
    <location>
        <begin position="1"/>
        <end position="24"/>
    </location>
</feature>
<name>A0A135P7W5_9HYPH</name>
<feature type="chain" id="PRO_5007467118" evidence="1">
    <location>
        <begin position="25"/>
        <end position="128"/>
    </location>
</feature>
<dbReference type="EMBL" id="LNUW01000005">
    <property type="protein sequence ID" value="KXG87520.1"/>
    <property type="molecule type" value="Genomic_DNA"/>
</dbReference>
<dbReference type="Pfam" id="PF19678">
    <property type="entry name" value="DUF6180"/>
    <property type="match status" value="1"/>
</dbReference>
<accession>A0A135P7W5</accession>
<sequence length="128" mass="13510">MKKTSTLMIAAAAAFLGQAVPVLAQSNDFNLTYYVERTSEAALDIETCGAIVEDAAAKAGYEANVQRFPGQLVLVSGGKEGQGVFTVQCISVEKTTVSVVQGIDYRNKKASLGEYADKVQAAIMAAKK</sequence>